<name>A0A8K0QXY1_9PLEO</name>
<dbReference type="EMBL" id="JAGMVJ010000019">
    <property type="protein sequence ID" value="KAH7076168.1"/>
    <property type="molecule type" value="Genomic_DNA"/>
</dbReference>
<evidence type="ECO:0000313" key="2">
    <source>
        <dbReference type="EMBL" id="KAH7076168.1"/>
    </source>
</evidence>
<keyword evidence="1" id="KW-0732">Signal</keyword>
<sequence>MLIYALLLSISLAPVNAALHLARRQQDLTFKDVCGADGHDCGNGYCCYAGSLCVPNDPPLCRDLVLHDWTMQALDYTSFINLLNLDHLTTLGLTLSTIPRTLTFSTSLPVYTENSMPPQYTPPTYHPELATQTRRSLGGAPLATPGMGHLVGGVLGVGVILL</sequence>
<feature type="signal peptide" evidence="1">
    <location>
        <begin position="1"/>
        <end position="17"/>
    </location>
</feature>
<dbReference type="OrthoDB" id="10324932at2759"/>
<reference evidence="2" key="1">
    <citation type="journal article" date="2021" name="Nat. Commun.">
        <title>Genetic determinants of endophytism in the Arabidopsis root mycobiome.</title>
        <authorList>
            <person name="Mesny F."/>
            <person name="Miyauchi S."/>
            <person name="Thiergart T."/>
            <person name="Pickel B."/>
            <person name="Atanasova L."/>
            <person name="Karlsson M."/>
            <person name="Huettel B."/>
            <person name="Barry K.W."/>
            <person name="Haridas S."/>
            <person name="Chen C."/>
            <person name="Bauer D."/>
            <person name="Andreopoulos W."/>
            <person name="Pangilinan J."/>
            <person name="LaButti K."/>
            <person name="Riley R."/>
            <person name="Lipzen A."/>
            <person name="Clum A."/>
            <person name="Drula E."/>
            <person name="Henrissat B."/>
            <person name="Kohler A."/>
            <person name="Grigoriev I.V."/>
            <person name="Martin F.M."/>
            <person name="Hacquard S."/>
        </authorList>
    </citation>
    <scope>NUCLEOTIDE SEQUENCE</scope>
    <source>
        <strain evidence="2">MPI-SDFR-AT-0120</strain>
    </source>
</reference>
<organism evidence="2 3">
    <name type="scientific">Paraphoma chrysanthemicola</name>
    <dbReference type="NCBI Taxonomy" id="798071"/>
    <lineage>
        <taxon>Eukaryota</taxon>
        <taxon>Fungi</taxon>
        <taxon>Dikarya</taxon>
        <taxon>Ascomycota</taxon>
        <taxon>Pezizomycotina</taxon>
        <taxon>Dothideomycetes</taxon>
        <taxon>Pleosporomycetidae</taxon>
        <taxon>Pleosporales</taxon>
        <taxon>Pleosporineae</taxon>
        <taxon>Phaeosphaeriaceae</taxon>
        <taxon>Paraphoma</taxon>
    </lineage>
</organism>
<evidence type="ECO:0000256" key="1">
    <source>
        <dbReference type="SAM" id="SignalP"/>
    </source>
</evidence>
<proteinExistence type="predicted"/>
<dbReference type="Proteomes" id="UP000813461">
    <property type="component" value="Unassembled WGS sequence"/>
</dbReference>
<accession>A0A8K0QXY1</accession>
<protein>
    <submittedName>
        <fullName evidence="2">Uncharacterized protein</fullName>
    </submittedName>
</protein>
<dbReference type="AlphaFoldDB" id="A0A8K0QXY1"/>
<feature type="chain" id="PRO_5035466849" evidence="1">
    <location>
        <begin position="18"/>
        <end position="162"/>
    </location>
</feature>
<gene>
    <name evidence="2" type="ORF">FB567DRAFT_535618</name>
</gene>
<evidence type="ECO:0000313" key="3">
    <source>
        <dbReference type="Proteomes" id="UP000813461"/>
    </source>
</evidence>
<comment type="caution">
    <text evidence="2">The sequence shown here is derived from an EMBL/GenBank/DDBJ whole genome shotgun (WGS) entry which is preliminary data.</text>
</comment>
<keyword evidence="3" id="KW-1185">Reference proteome</keyword>